<dbReference type="Proteomes" id="UP000318288">
    <property type="component" value="Unassembled WGS sequence"/>
</dbReference>
<dbReference type="Pfam" id="PF01676">
    <property type="entry name" value="Metalloenzyme"/>
    <property type="match status" value="1"/>
</dbReference>
<dbReference type="InterPro" id="IPR023665">
    <property type="entry name" value="ApgAM_prokaryotes"/>
</dbReference>
<dbReference type="NCBIfam" id="TIGR02535">
    <property type="entry name" value="hyp_Hser_kinase"/>
    <property type="match status" value="1"/>
</dbReference>
<keyword evidence="9" id="KW-1185">Reference proteome</keyword>
<accession>A0A5C6F4Y1</accession>
<feature type="domain" description="Metalloenzyme" evidence="7">
    <location>
        <begin position="1"/>
        <end position="378"/>
    </location>
</feature>
<evidence type="ECO:0000259" key="7">
    <source>
        <dbReference type="Pfam" id="PF01676"/>
    </source>
</evidence>
<comment type="pathway">
    <text evidence="3">Carbohydrate degradation.</text>
</comment>
<dbReference type="InterPro" id="IPR017850">
    <property type="entry name" value="Alkaline_phosphatase_core_sf"/>
</dbReference>
<proteinExistence type="inferred from homology"/>
<organism evidence="8 9">
    <name type="scientific">Rubripirellula tenax</name>
    <dbReference type="NCBI Taxonomy" id="2528015"/>
    <lineage>
        <taxon>Bacteria</taxon>
        <taxon>Pseudomonadati</taxon>
        <taxon>Planctomycetota</taxon>
        <taxon>Planctomycetia</taxon>
        <taxon>Pirellulales</taxon>
        <taxon>Pirellulaceae</taxon>
        <taxon>Rubripirellula</taxon>
    </lineage>
</organism>
<sequence length="406" mass="43617">MKYVIVIPDGCADEPMDSLGGKTPLQAAQLPAMDAIAARGFQALSNNTPAHLPAGSEVANLCLLGYDPDVYFTGRAPLEAAAQGITLGPNDWAVRCNLVTIEDQVMVDFTADHVSTAEGTELLKSAQEKILSRDGMDGRLEFVPGVSYRNLLIYRGVDGEPAPFARDTRTSAPHDLTDLSVADDFPRGPGSDWLVRLMNDSAELFADHPVNKKRIAEGKRPATNVWLWGLGGAPSLPSVKERFGVQGVMITAVDLLRGIAALVGWPRIEVEGATGYLDTDYAAKGRAAVEALKEYDVVCVHIEAPDEASHEGRADAKIEALQQIDKHIVAPLVDALAQYGDHRILVLPDHPTFCSTKKHTHGMVPLVIAGTGITADDQTTYDEIAAQASGRTFAKGWDLMQAFLKG</sequence>
<keyword evidence="6" id="KW-0413">Isomerase</keyword>
<dbReference type="OrthoDB" id="9804453at2"/>
<dbReference type="PIRSF" id="PIRSF006392">
    <property type="entry name" value="IPGAM_arch"/>
    <property type="match status" value="1"/>
</dbReference>
<dbReference type="Gene3D" id="3.30.70.2130">
    <property type="entry name" value="Metalloenzyme domain"/>
    <property type="match status" value="1"/>
</dbReference>
<dbReference type="SUPFAM" id="SSF53649">
    <property type="entry name" value="Alkaline phosphatase-like"/>
    <property type="match status" value="1"/>
</dbReference>
<evidence type="ECO:0000256" key="4">
    <source>
        <dbReference type="ARBA" id="ARBA00005524"/>
    </source>
</evidence>
<dbReference type="PANTHER" id="PTHR31209:SF4">
    <property type="entry name" value="2,3-BISPHOSPHOGLYCERATE-INDEPENDENT PHOSPHOGLYCERATE MUTASE"/>
    <property type="match status" value="1"/>
</dbReference>
<dbReference type="InterPro" id="IPR004456">
    <property type="entry name" value="Pglycerate_mutase_ApgM"/>
</dbReference>
<dbReference type="GO" id="GO:0046872">
    <property type="term" value="F:metal ion binding"/>
    <property type="evidence" value="ECO:0007669"/>
    <property type="project" value="InterPro"/>
</dbReference>
<reference evidence="8 9" key="1">
    <citation type="submission" date="2019-02" db="EMBL/GenBank/DDBJ databases">
        <title>Deep-cultivation of Planctomycetes and their phenomic and genomic characterization uncovers novel biology.</title>
        <authorList>
            <person name="Wiegand S."/>
            <person name="Jogler M."/>
            <person name="Boedeker C."/>
            <person name="Pinto D."/>
            <person name="Vollmers J."/>
            <person name="Rivas-Marin E."/>
            <person name="Kohn T."/>
            <person name="Peeters S.H."/>
            <person name="Heuer A."/>
            <person name="Rast P."/>
            <person name="Oberbeckmann S."/>
            <person name="Bunk B."/>
            <person name="Jeske O."/>
            <person name="Meyerdierks A."/>
            <person name="Storesund J.E."/>
            <person name="Kallscheuer N."/>
            <person name="Luecker S."/>
            <person name="Lage O.M."/>
            <person name="Pohl T."/>
            <person name="Merkel B.J."/>
            <person name="Hornburger P."/>
            <person name="Mueller R.-W."/>
            <person name="Bruemmer F."/>
            <person name="Labrenz M."/>
            <person name="Spormann A.M."/>
            <person name="Op Den Camp H."/>
            <person name="Overmann J."/>
            <person name="Amann R."/>
            <person name="Jetten M.S.M."/>
            <person name="Mascher T."/>
            <person name="Medema M.H."/>
            <person name="Devos D.P."/>
            <person name="Kaster A.-K."/>
            <person name="Ovreas L."/>
            <person name="Rohde M."/>
            <person name="Galperin M.Y."/>
            <person name="Jogler C."/>
        </authorList>
    </citation>
    <scope>NUCLEOTIDE SEQUENCE [LARGE SCALE GENOMIC DNA]</scope>
    <source>
        <strain evidence="8 9">Poly51</strain>
    </source>
</reference>
<evidence type="ECO:0000256" key="5">
    <source>
        <dbReference type="ARBA" id="ARBA00023152"/>
    </source>
</evidence>
<dbReference type="PANTHER" id="PTHR31209">
    <property type="entry name" value="COFACTOR-INDEPENDENT PHOSPHOGLYCERATE MUTASE"/>
    <property type="match status" value="1"/>
</dbReference>
<comment type="similarity">
    <text evidence="4">Belongs to the BPG-independent phosphoglycerate mutase family. A-PGAM subfamily.</text>
</comment>
<evidence type="ECO:0000256" key="2">
    <source>
        <dbReference type="ARBA" id="ARBA00002315"/>
    </source>
</evidence>
<keyword evidence="5" id="KW-0324">Glycolysis</keyword>
<dbReference type="Pfam" id="PF10143">
    <property type="entry name" value="PhosphMutase"/>
    <property type="match status" value="1"/>
</dbReference>
<dbReference type="NCBIfam" id="NF003242">
    <property type="entry name" value="PRK04200.1"/>
    <property type="match status" value="1"/>
</dbReference>
<dbReference type="EMBL" id="SJPW01000003">
    <property type="protein sequence ID" value="TWU56408.1"/>
    <property type="molecule type" value="Genomic_DNA"/>
</dbReference>
<protein>
    <submittedName>
        <fullName evidence="8">Cofactor-independent phosphoglycerate mutase</fullName>
    </submittedName>
</protein>
<dbReference type="GO" id="GO:0004619">
    <property type="term" value="F:phosphoglycerate mutase activity"/>
    <property type="evidence" value="ECO:0007669"/>
    <property type="project" value="UniProtKB-EC"/>
</dbReference>
<dbReference type="InterPro" id="IPR042253">
    <property type="entry name" value="Pglycerate_mutase_ApgM_sf"/>
</dbReference>
<comment type="catalytic activity">
    <reaction evidence="1">
        <text>(2R)-2-phosphoglycerate = (2R)-3-phosphoglycerate</text>
        <dbReference type="Rhea" id="RHEA:15901"/>
        <dbReference type="ChEBI" id="CHEBI:58272"/>
        <dbReference type="ChEBI" id="CHEBI:58289"/>
        <dbReference type="EC" id="5.4.2.12"/>
    </reaction>
</comment>
<evidence type="ECO:0000256" key="6">
    <source>
        <dbReference type="ARBA" id="ARBA00023235"/>
    </source>
</evidence>
<dbReference type="CDD" id="cd16011">
    <property type="entry name" value="iPGM_like"/>
    <property type="match status" value="1"/>
</dbReference>
<dbReference type="Gene3D" id="3.40.720.10">
    <property type="entry name" value="Alkaline Phosphatase, subunit A"/>
    <property type="match status" value="1"/>
</dbReference>
<evidence type="ECO:0000256" key="1">
    <source>
        <dbReference type="ARBA" id="ARBA00000370"/>
    </source>
</evidence>
<gene>
    <name evidence="8" type="ORF">Poly51_23180</name>
</gene>
<evidence type="ECO:0000313" key="9">
    <source>
        <dbReference type="Proteomes" id="UP000318288"/>
    </source>
</evidence>
<evidence type="ECO:0000313" key="8">
    <source>
        <dbReference type="EMBL" id="TWU56408.1"/>
    </source>
</evidence>
<dbReference type="GO" id="GO:0006096">
    <property type="term" value="P:glycolytic process"/>
    <property type="evidence" value="ECO:0007669"/>
    <property type="project" value="UniProtKB-KW"/>
</dbReference>
<dbReference type="InterPro" id="IPR006124">
    <property type="entry name" value="Metalloenzyme"/>
</dbReference>
<dbReference type="NCBIfam" id="TIGR00306">
    <property type="entry name" value="apgM"/>
    <property type="match status" value="1"/>
</dbReference>
<comment type="caution">
    <text evidence="8">The sequence shown here is derived from an EMBL/GenBank/DDBJ whole genome shotgun (WGS) entry which is preliminary data.</text>
</comment>
<name>A0A5C6F4Y1_9BACT</name>
<dbReference type="AlphaFoldDB" id="A0A5C6F4Y1"/>
<evidence type="ECO:0000256" key="3">
    <source>
        <dbReference type="ARBA" id="ARBA00004921"/>
    </source>
</evidence>
<dbReference type="RefSeq" id="WP_146457450.1">
    <property type="nucleotide sequence ID" value="NZ_SJPW01000003.1"/>
</dbReference>
<comment type="function">
    <text evidence="2">Catalyzes the interconversion of 2-phosphoglycerate and 3-phosphoglycerate.</text>
</comment>